<dbReference type="EMBL" id="JAANQT010000040">
    <property type="protein sequence ID" value="KAG1315481.1"/>
    <property type="molecule type" value="Genomic_DNA"/>
</dbReference>
<evidence type="ECO:0000256" key="3">
    <source>
        <dbReference type="ARBA" id="ARBA00013205"/>
    </source>
</evidence>
<dbReference type="GO" id="GO:0006508">
    <property type="term" value="P:proteolysis"/>
    <property type="evidence" value="ECO:0007669"/>
    <property type="project" value="UniProtKB-KW"/>
</dbReference>
<dbReference type="PANTHER" id="PTHR47966:SF65">
    <property type="entry name" value="ASPARTIC-TYPE ENDOPEPTIDASE"/>
    <property type="match status" value="1"/>
</dbReference>
<sequence>MKVFNSALFLFLLSIEEIVCLPTGAAKAIHLPLQLIKRKNIEKRSSGVELPVLNDADLSELAIQVNLGTLGKQFTLLFDTGSADTWVPSVHCSAADGCPDFLNRYDPSSSGSYQPLNEEINISYYTASATGTYFTDQLSLSSGYTLQNQTMALMNSTVGAIATQNETYSVILDGVFGAGLPAGTVRALNGRSPYDPVPVSLYKSGLIPQPVFSVSMGSQDTGKVVFGDIITDNTNTPFVYSPLVTTHGSSPARWTIHSMGFQFQNKTTARNFRFNQKTPVAIDTGTNLMYLPSMLAKELAHTIAPGQVKYHSGLFEVDCGYQESSDLLKAYFPGMDGKTVYVSIPISKLVAKRASDGICFFLFTPADGQLIFGNMFLRHFVVVYDFGTLPRIGLAPFVENQVSVLL</sequence>
<dbReference type="AlphaFoldDB" id="A0A9P6XJJ2"/>
<dbReference type="EC" id="3.4.23.21" evidence="3"/>
<evidence type="ECO:0000256" key="4">
    <source>
        <dbReference type="ARBA" id="ARBA00022750"/>
    </source>
</evidence>
<feature type="signal peptide" evidence="7">
    <location>
        <begin position="1"/>
        <end position="20"/>
    </location>
</feature>
<name>A0A9P6XJJ2_RHIOR</name>
<dbReference type="InterPro" id="IPR001969">
    <property type="entry name" value="Aspartic_peptidase_AS"/>
</dbReference>
<proteinExistence type="inferred from homology"/>
<organism evidence="9 10">
    <name type="scientific">Rhizopus oryzae</name>
    <name type="common">Mucormycosis agent</name>
    <name type="synonym">Rhizopus arrhizus var. delemar</name>
    <dbReference type="NCBI Taxonomy" id="64495"/>
    <lineage>
        <taxon>Eukaryota</taxon>
        <taxon>Fungi</taxon>
        <taxon>Fungi incertae sedis</taxon>
        <taxon>Mucoromycota</taxon>
        <taxon>Mucoromycotina</taxon>
        <taxon>Mucoromycetes</taxon>
        <taxon>Mucorales</taxon>
        <taxon>Mucorineae</taxon>
        <taxon>Rhizopodaceae</taxon>
        <taxon>Rhizopus</taxon>
    </lineage>
</organism>
<evidence type="ECO:0000256" key="5">
    <source>
        <dbReference type="PIRSR" id="PIRSR601461-1"/>
    </source>
</evidence>
<dbReference type="InterPro" id="IPR033121">
    <property type="entry name" value="PEPTIDASE_A1"/>
</dbReference>
<comment type="caution">
    <text evidence="9">The sequence shown here is derived from an EMBL/GenBank/DDBJ whole genome shotgun (WGS) entry which is preliminary data.</text>
</comment>
<feature type="domain" description="Peptidase A1" evidence="8">
    <location>
        <begin position="61"/>
        <end position="395"/>
    </location>
</feature>
<reference evidence="9" key="1">
    <citation type="journal article" date="2020" name="Microb. Genom.">
        <title>Genetic diversity of clinical and environmental Mucorales isolates obtained from an investigation of mucormycosis cases among solid organ transplant recipients.</title>
        <authorList>
            <person name="Nguyen M.H."/>
            <person name="Kaul D."/>
            <person name="Muto C."/>
            <person name="Cheng S.J."/>
            <person name="Richter R.A."/>
            <person name="Bruno V.M."/>
            <person name="Liu G."/>
            <person name="Beyhan S."/>
            <person name="Sundermann A.J."/>
            <person name="Mounaud S."/>
            <person name="Pasculle A.W."/>
            <person name="Nierman W.C."/>
            <person name="Driscoll E."/>
            <person name="Cumbie R."/>
            <person name="Clancy C.J."/>
            <person name="Dupont C.L."/>
        </authorList>
    </citation>
    <scope>NUCLEOTIDE SEQUENCE</scope>
    <source>
        <strain evidence="9">GL11</strain>
    </source>
</reference>
<evidence type="ECO:0000259" key="8">
    <source>
        <dbReference type="PROSITE" id="PS51767"/>
    </source>
</evidence>
<dbReference type="Pfam" id="PF00026">
    <property type="entry name" value="Asp"/>
    <property type="match status" value="1"/>
</dbReference>
<comment type="similarity">
    <text evidence="2 6">Belongs to the peptidase A1 family.</text>
</comment>
<keyword evidence="7" id="KW-0732">Signal</keyword>
<dbReference type="Gene3D" id="2.40.70.10">
    <property type="entry name" value="Acid Proteases"/>
    <property type="match status" value="2"/>
</dbReference>
<dbReference type="PANTHER" id="PTHR47966">
    <property type="entry name" value="BETA-SITE APP-CLEAVING ENZYME, ISOFORM A-RELATED"/>
    <property type="match status" value="1"/>
</dbReference>
<dbReference type="PROSITE" id="PS00141">
    <property type="entry name" value="ASP_PROTEASE"/>
    <property type="match status" value="1"/>
</dbReference>
<dbReference type="InterPro" id="IPR021109">
    <property type="entry name" value="Peptidase_aspartic_dom_sf"/>
</dbReference>
<feature type="chain" id="PRO_5040350935" description="rhizopuspepsin" evidence="7">
    <location>
        <begin position="21"/>
        <end position="406"/>
    </location>
</feature>
<evidence type="ECO:0000313" key="10">
    <source>
        <dbReference type="Proteomes" id="UP000716291"/>
    </source>
</evidence>
<keyword evidence="6" id="KW-0645">Protease</keyword>
<feature type="active site" evidence="5">
    <location>
        <position position="79"/>
    </location>
</feature>
<keyword evidence="10" id="KW-1185">Reference proteome</keyword>
<evidence type="ECO:0000313" key="9">
    <source>
        <dbReference type="EMBL" id="KAG1315481.1"/>
    </source>
</evidence>
<keyword evidence="4 6" id="KW-0064">Aspartyl protease</keyword>
<dbReference type="PRINTS" id="PR00792">
    <property type="entry name" value="PEPSIN"/>
</dbReference>
<dbReference type="CDD" id="cd05471">
    <property type="entry name" value="pepsin_like"/>
    <property type="match status" value="1"/>
</dbReference>
<dbReference type="GO" id="GO:0004190">
    <property type="term" value="F:aspartic-type endopeptidase activity"/>
    <property type="evidence" value="ECO:0007669"/>
    <property type="project" value="UniProtKB-KW"/>
</dbReference>
<dbReference type="InterPro" id="IPR001461">
    <property type="entry name" value="Aspartic_peptidase_A1"/>
</dbReference>
<comment type="catalytic activity">
    <reaction evidence="1">
        <text>Hydrolysis of proteins with broad specificity similar to that of pepsin A, preferring hydrophobic residues at P1 and P1'. Clots milk and activates trypsinogen. Does not cleave 4-Gln-|-His-5, but does cleave 10-His-|-Leu-11 and 12-Val-|-Glu-13 in B chain of insulin.</text>
        <dbReference type="EC" id="3.4.23.21"/>
    </reaction>
</comment>
<feature type="active site" evidence="5">
    <location>
        <position position="283"/>
    </location>
</feature>
<evidence type="ECO:0000256" key="6">
    <source>
        <dbReference type="RuleBase" id="RU000454"/>
    </source>
</evidence>
<accession>A0A9P6XJJ2</accession>
<evidence type="ECO:0000256" key="1">
    <source>
        <dbReference type="ARBA" id="ARBA00001130"/>
    </source>
</evidence>
<dbReference type="OrthoDB" id="771136at2759"/>
<dbReference type="SUPFAM" id="SSF50630">
    <property type="entry name" value="Acid proteases"/>
    <property type="match status" value="1"/>
</dbReference>
<protein>
    <recommendedName>
        <fullName evidence="3">rhizopuspepsin</fullName>
        <ecNumber evidence="3">3.4.23.21</ecNumber>
    </recommendedName>
</protein>
<keyword evidence="6" id="KW-0378">Hydrolase</keyword>
<dbReference type="PROSITE" id="PS51767">
    <property type="entry name" value="PEPTIDASE_A1"/>
    <property type="match status" value="1"/>
</dbReference>
<evidence type="ECO:0000256" key="2">
    <source>
        <dbReference type="ARBA" id="ARBA00007447"/>
    </source>
</evidence>
<evidence type="ECO:0000256" key="7">
    <source>
        <dbReference type="SAM" id="SignalP"/>
    </source>
</evidence>
<dbReference type="Proteomes" id="UP000716291">
    <property type="component" value="Unassembled WGS sequence"/>
</dbReference>
<dbReference type="InterPro" id="IPR034164">
    <property type="entry name" value="Pepsin-like_dom"/>
</dbReference>
<gene>
    <name evidence="9" type="ORF">G6F64_000632</name>
</gene>